<organism evidence="10 12">
    <name type="scientific">Candidatus Altarchaeum hamiconexum</name>
    <dbReference type="NCBI Taxonomy" id="1803513"/>
    <lineage>
        <taxon>Archaea</taxon>
        <taxon>Candidatus Altarchaeota</taxon>
        <taxon>Candidatus Altiarchaeia</taxon>
        <taxon>Candidatus Altarchaeales</taxon>
        <taxon>Candidatus Altarchaeaceae</taxon>
        <taxon>Candidatus Altarchaeum</taxon>
    </lineage>
</organism>
<dbReference type="EC" id="2.1.1.113" evidence="8"/>
<evidence type="ECO:0000256" key="1">
    <source>
        <dbReference type="ARBA" id="ARBA00010203"/>
    </source>
</evidence>
<dbReference type="AlphaFoldDB" id="A0A8J7YVP7"/>
<evidence type="ECO:0000313" key="12">
    <source>
        <dbReference type="Proteomes" id="UP000768163"/>
    </source>
</evidence>
<dbReference type="InterPro" id="IPR029063">
    <property type="entry name" value="SAM-dependent_MTases_sf"/>
</dbReference>
<dbReference type="Pfam" id="PF01555">
    <property type="entry name" value="N6_N4_Mtase"/>
    <property type="match status" value="1"/>
</dbReference>
<evidence type="ECO:0000313" key="10">
    <source>
        <dbReference type="EMBL" id="NCN64820.1"/>
    </source>
</evidence>
<evidence type="ECO:0000256" key="7">
    <source>
        <dbReference type="ARBA" id="ARBA00049120"/>
    </source>
</evidence>
<sequence>MGANNRKNGTKTSAFGSPGRINHDSTKFYSSRLYESLPKEHISEYIENTIPTKLLDQVFCESSEQMKGLPDNSVHLMVTSPPYNVGKEYDKDLTLDEYREFLKRVWGEVKRVLVPGGRACINIANLGRKPYIPLHAFIVEDMLGLEFLMRGEIIWNKASSGSPSTAWGSWLSAKNPTLRDIHEYILVFSKGMFSRENLKRKSTISKEEFLEFTKSVWTFAAEPATKVGHPAPFPVELPYRLIQLYTFEGEVILDPFLGSGQAAIAAIKTKRHYVGYDINEAYVKLAERRIKEFSLSFNAPKLFEFEETKSDKDGETAYNTA</sequence>
<evidence type="ECO:0000259" key="9">
    <source>
        <dbReference type="Pfam" id="PF01555"/>
    </source>
</evidence>
<dbReference type="GO" id="GO:0009307">
    <property type="term" value="P:DNA restriction-modification system"/>
    <property type="evidence" value="ECO:0007669"/>
    <property type="project" value="UniProtKB-KW"/>
</dbReference>
<keyword evidence="6" id="KW-0238">DNA-binding</keyword>
<evidence type="ECO:0000256" key="2">
    <source>
        <dbReference type="ARBA" id="ARBA00022603"/>
    </source>
</evidence>
<evidence type="ECO:0000256" key="4">
    <source>
        <dbReference type="ARBA" id="ARBA00022691"/>
    </source>
</evidence>
<name>A0A8J7YVP7_9ARCH</name>
<keyword evidence="2 8" id="KW-0489">Methyltransferase</keyword>
<evidence type="ECO:0000256" key="3">
    <source>
        <dbReference type="ARBA" id="ARBA00022679"/>
    </source>
</evidence>
<dbReference type="SUPFAM" id="SSF53335">
    <property type="entry name" value="S-adenosyl-L-methionine-dependent methyltransferases"/>
    <property type="match status" value="1"/>
</dbReference>
<dbReference type="EMBL" id="JAACQH010000033">
    <property type="protein sequence ID" value="NCS91166.1"/>
    <property type="molecule type" value="Genomic_DNA"/>
</dbReference>
<protein>
    <recommendedName>
        <fullName evidence="8">Type II methyltransferase</fullName>
        <ecNumber evidence="8">2.1.1.113</ecNumber>
    </recommendedName>
    <alternativeName>
        <fullName evidence="8">N-4 cytosine-specific methyltransferase</fullName>
    </alternativeName>
</protein>
<accession>A0A8J7YVP7</accession>
<evidence type="ECO:0000256" key="5">
    <source>
        <dbReference type="ARBA" id="ARBA00022747"/>
    </source>
</evidence>
<gene>
    <name evidence="11" type="ORF">GW779_01920</name>
    <name evidence="10" type="ORF">GW910_01915</name>
</gene>
<dbReference type="GO" id="GO:0003677">
    <property type="term" value="F:DNA binding"/>
    <property type="evidence" value="ECO:0007669"/>
    <property type="project" value="UniProtKB-KW"/>
</dbReference>
<dbReference type="EMBL" id="JAACVF010000044">
    <property type="protein sequence ID" value="NCN64820.1"/>
    <property type="molecule type" value="Genomic_DNA"/>
</dbReference>
<reference evidence="10" key="1">
    <citation type="submission" date="2019-11" db="EMBL/GenBank/DDBJ databases">
        <title>Lipid analysis of CO2-rich subsurface aquifers suggests an autotrophy-based deep biosphere with lysolipids enriched in CPR bacteria.</title>
        <authorList>
            <person name="Probst A.J."/>
            <person name="Elling F.J."/>
            <person name="Castelle C.J."/>
            <person name="Zhu Q."/>
            <person name="Elvert M."/>
            <person name="Birarda G."/>
            <person name="Holman H.-Y."/>
            <person name="Lane K.R."/>
            <person name="Ladd B."/>
            <person name="Ryan M.C."/>
            <person name="Woyke T."/>
            <person name="Hinrichs K.-U."/>
            <person name="Banfield J.F."/>
        </authorList>
    </citation>
    <scope>NUCLEOTIDE SEQUENCE</scope>
    <source>
        <strain evidence="10">CG_2015-01_33_1645</strain>
        <strain evidence="11">CG_2015-04_33_537</strain>
    </source>
</reference>
<keyword evidence="5 8" id="KW-0680">Restriction system</keyword>
<comment type="caution">
    <text evidence="10">The sequence shown here is derived from an EMBL/GenBank/DDBJ whole genome shotgun (WGS) entry which is preliminary data.</text>
</comment>
<dbReference type="Gene3D" id="3.40.50.150">
    <property type="entry name" value="Vaccinia Virus protein VP39"/>
    <property type="match status" value="1"/>
</dbReference>
<dbReference type="PROSITE" id="PS00093">
    <property type="entry name" value="N4_MTASE"/>
    <property type="match status" value="1"/>
</dbReference>
<evidence type="ECO:0000256" key="6">
    <source>
        <dbReference type="ARBA" id="ARBA00023125"/>
    </source>
</evidence>
<dbReference type="GO" id="GO:0008170">
    <property type="term" value="F:N-methyltransferase activity"/>
    <property type="evidence" value="ECO:0007669"/>
    <property type="project" value="InterPro"/>
</dbReference>
<dbReference type="Proteomes" id="UP000738826">
    <property type="component" value="Unassembled WGS sequence"/>
</dbReference>
<dbReference type="InterPro" id="IPR017985">
    <property type="entry name" value="MeTrfase_CN4_CS"/>
</dbReference>
<evidence type="ECO:0000313" key="11">
    <source>
        <dbReference type="EMBL" id="NCS91166.1"/>
    </source>
</evidence>
<comment type="catalytic activity">
    <reaction evidence="7 8">
        <text>a 2'-deoxycytidine in DNA + S-adenosyl-L-methionine = an N(4)-methyl-2'-deoxycytidine in DNA + S-adenosyl-L-homocysteine + H(+)</text>
        <dbReference type="Rhea" id="RHEA:16857"/>
        <dbReference type="Rhea" id="RHEA-COMP:11369"/>
        <dbReference type="Rhea" id="RHEA-COMP:13674"/>
        <dbReference type="ChEBI" id="CHEBI:15378"/>
        <dbReference type="ChEBI" id="CHEBI:57856"/>
        <dbReference type="ChEBI" id="CHEBI:59789"/>
        <dbReference type="ChEBI" id="CHEBI:85452"/>
        <dbReference type="ChEBI" id="CHEBI:137933"/>
        <dbReference type="EC" id="2.1.1.113"/>
    </reaction>
</comment>
<dbReference type="InterPro" id="IPR002941">
    <property type="entry name" value="DNA_methylase_N4/N6"/>
</dbReference>
<dbReference type="GO" id="GO:0015667">
    <property type="term" value="F:site-specific DNA-methyltransferase (cytosine-N4-specific) activity"/>
    <property type="evidence" value="ECO:0007669"/>
    <property type="project" value="UniProtKB-EC"/>
</dbReference>
<keyword evidence="3" id="KW-0808">Transferase</keyword>
<feature type="domain" description="DNA methylase N-4/N-6" evidence="9">
    <location>
        <begin position="74"/>
        <end position="287"/>
    </location>
</feature>
<dbReference type="InterPro" id="IPR001091">
    <property type="entry name" value="RM_Methyltransferase"/>
</dbReference>
<keyword evidence="4 8" id="KW-0949">S-adenosyl-L-methionine</keyword>
<comment type="similarity">
    <text evidence="1">Belongs to the N(4)/N(6)-methyltransferase family. N(4) subfamily.</text>
</comment>
<proteinExistence type="inferred from homology"/>
<dbReference type="GO" id="GO:0032259">
    <property type="term" value="P:methylation"/>
    <property type="evidence" value="ECO:0007669"/>
    <property type="project" value="UniProtKB-KW"/>
</dbReference>
<dbReference type="Proteomes" id="UP000768163">
    <property type="component" value="Unassembled WGS sequence"/>
</dbReference>
<dbReference type="PRINTS" id="PR00508">
    <property type="entry name" value="S21N4MTFRASE"/>
</dbReference>
<evidence type="ECO:0000256" key="8">
    <source>
        <dbReference type="RuleBase" id="RU362026"/>
    </source>
</evidence>